<gene>
    <name evidence="6" type="ORF">RF55_1209</name>
</gene>
<evidence type="ECO:0000259" key="5">
    <source>
        <dbReference type="Pfam" id="PF00561"/>
    </source>
</evidence>
<dbReference type="SMART" id="SM00369">
    <property type="entry name" value="LRR_TYP"/>
    <property type="match status" value="14"/>
</dbReference>
<evidence type="ECO:0000313" key="6">
    <source>
        <dbReference type="EMBL" id="KMQ98428.1"/>
    </source>
</evidence>
<name>A0A0J7L774_LASNI</name>
<dbReference type="PROSITE" id="PS01133">
    <property type="entry name" value="UPF0017"/>
    <property type="match status" value="1"/>
</dbReference>
<dbReference type="InterPro" id="IPR000073">
    <property type="entry name" value="AB_hydrolase_1"/>
</dbReference>
<feature type="signal peptide" evidence="4">
    <location>
        <begin position="1"/>
        <end position="21"/>
    </location>
</feature>
<dbReference type="SMART" id="SM00365">
    <property type="entry name" value="LRR_SD22"/>
    <property type="match status" value="6"/>
</dbReference>
<dbReference type="InterPro" id="IPR050541">
    <property type="entry name" value="LRR_TM_domain-containing"/>
</dbReference>
<evidence type="ECO:0000256" key="3">
    <source>
        <dbReference type="ARBA" id="ARBA00022737"/>
    </source>
</evidence>
<dbReference type="Pfam" id="PF13516">
    <property type="entry name" value="LRR_6"/>
    <property type="match status" value="1"/>
</dbReference>
<dbReference type="Gene3D" id="3.80.10.10">
    <property type="entry name" value="Ribonuclease Inhibitor"/>
    <property type="match status" value="4"/>
</dbReference>
<dbReference type="Pfam" id="PF00560">
    <property type="entry name" value="LRR_1"/>
    <property type="match status" value="1"/>
</dbReference>
<accession>A0A0J7L774</accession>
<keyword evidence="3" id="KW-0677">Repeat</keyword>
<evidence type="ECO:0000313" key="7">
    <source>
        <dbReference type="Proteomes" id="UP000036403"/>
    </source>
</evidence>
<dbReference type="PANTHER" id="PTHR24369">
    <property type="entry name" value="ANTIGEN BSP, PUTATIVE-RELATED"/>
    <property type="match status" value="1"/>
</dbReference>
<dbReference type="STRING" id="67767.A0A0J7L774"/>
<dbReference type="AlphaFoldDB" id="A0A0J7L774"/>
<reference evidence="6 7" key="1">
    <citation type="submission" date="2015-04" db="EMBL/GenBank/DDBJ databases">
        <title>Lasius niger genome sequencing.</title>
        <authorList>
            <person name="Konorov E.A."/>
            <person name="Nikitin M.A."/>
            <person name="Kirill M.V."/>
            <person name="Chang P."/>
        </authorList>
    </citation>
    <scope>NUCLEOTIDE SEQUENCE [LARGE SCALE GENOMIC DNA]</scope>
    <source>
        <tissue evidence="6">Whole</tissue>
    </source>
</reference>
<evidence type="ECO:0000256" key="2">
    <source>
        <dbReference type="ARBA" id="ARBA00022729"/>
    </source>
</evidence>
<dbReference type="PROSITE" id="PS51450">
    <property type="entry name" value="LRR"/>
    <property type="match status" value="4"/>
</dbReference>
<dbReference type="OrthoDB" id="1416801at2759"/>
<dbReference type="InterPro" id="IPR003591">
    <property type="entry name" value="Leu-rich_rpt_typical-subtyp"/>
</dbReference>
<feature type="chain" id="PRO_5005290914" evidence="4">
    <location>
        <begin position="22"/>
        <end position="963"/>
    </location>
</feature>
<keyword evidence="7" id="KW-1185">Reference proteome</keyword>
<feature type="domain" description="AB hydrolase-1" evidence="5">
    <location>
        <begin position="689"/>
        <end position="935"/>
    </location>
</feature>
<proteinExistence type="predicted"/>
<dbReference type="SUPFAM" id="SSF53474">
    <property type="entry name" value="alpha/beta-Hydrolases"/>
    <property type="match status" value="1"/>
</dbReference>
<dbReference type="Gene3D" id="3.40.50.1820">
    <property type="entry name" value="alpha/beta hydrolase"/>
    <property type="match status" value="1"/>
</dbReference>
<dbReference type="InterPro" id="IPR029058">
    <property type="entry name" value="AB_hydrolase_fold"/>
</dbReference>
<dbReference type="InterPro" id="IPR032675">
    <property type="entry name" value="LRR_dom_sf"/>
</dbReference>
<dbReference type="GO" id="GO:0005886">
    <property type="term" value="C:plasma membrane"/>
    <property type="evidence" value="ECO:0007669"/>
    <property type="project" value="TreeGrafter"/>
</dbReference>
<dbReference type="Pfam" id="PF13855">
    <property type="entry name" value="LRR_8"/>
    <property type="match status" value="5"/>
</dbReference>
<dbReference type="Proteomes" id="UP000036403">
    <property type="component" value="Unassembled WGS sequence"/>
</dbReference>
<dbReference type="PaxDb" id="67767-A0A0J7L774"/>
<dbReference type="SUPFAM" id="SSF52058">
    <property type="entry name" value="L domain-like"/>
    <property type="match status" value="2"/>
</dbReference>
<dbReference type="InterPro" id="IPR000952">
    <property type="entry name" value="AB_hydrolase_4_CS"/>
</dbReference>
<protein>
    <submittedName>
        <fullName evidence="6">Insulin-like growth factor-binding protein complex acid labile chain protein</fullName>
    </submittedName>
</protein>
<dbReference type="PANTHER" id="PTHR24369:SF210">
    <property type="entry name" value="CHAOPTIN-RELATED"/>
    <property type="match status" value="1"/>
</dbReference>
<dbReference type="Pfam" id="PF00561">
    <property type="entry name" value="Abhydrolase_1"/>
    <property type="match status" value="1"/>
</dbReference>
<comment type="caution">
    <text evidence="6">The sequence shown here is derived from an EMBL/GenBank/DDBJ whole genome shotgun (WGS) entry which is preliminary data.</text>
</comment>
<evidence type="ECO:0000256" key="4">
    <source>
        <dbReference type="SAM" id="SignalP"/>
    </source>
</evidence>
<keyword evidence="2 4" id="KW-0732">Signal</keyword>
<keyword evidence="1" id="KW-0433">Leucine-rich repeat</keyword>
<dbReference type="InterPro" id="IPR001611">
    <property type="entry name" value="Leu-rich_rpt"/>
</dbReference>
<sequence>MAKITTALYLLTVYLVVTAFALNEELPEQECPEDCHCHYFRINWVTDCSDSNLTTIPYNELSHNVYILDMNDNNIANIDPFPSSIHLRRLQMAHNQLTELTYESFAGLTYLLDADFSYNVITHVDPDAFRDSPGLITLELQHNPLKEVDEYFLNCRTLLYLDLNSCGIYHLSLLFFQNTMNLNKLDLSYNPLEKIVSGPFDHLTNLEYLTLNGCNLTYISHKAFSHLENLRQLEIADNKLMVLNWKKVLMPLVRLEHLDISNNGIMKLPGDAFAENLYLRQLVLANNKLWHLDVEDTLGHNLHSLQSLDLSNCNLRDRLSEEAFTNASKLRVLNLSGNPMFASDLTAVLRHLPKLHKLSLSNCSLRRLPDTFDVFEHLEELDISHNPLSDAFVSLLNPLTSLEYLDMSYCGLGHVANNTFAQMTFLKKLILSGNELHTLEEGLFANLTRLESLELNNCDLKIPLDLKVFGDHELTNIIELKLSGNPLIVPDEGSLLPTQLSNIETLDLSNCGISHLNENIFATTNNLTQLNLSGNIISGVENLTSLKKLHALEHIDLSNNNLRTINPKIFKSNPRLLSVNLMGNPFICNCSIAETWDWAVQEKGDLHVLVGSQPANFEAGSVKRRKNLSCVYDEETYRNMIDGNQTPSRKYYPRQFTPSRTWAKEILTLLDGGEVALDWAEKDCSVTSPIVIILPGLTGGSQAEYVKCLVSAAKKIGIRCVIFNNRGLGGMKLKTPRTYCAAKYDDLTEVVEHVRKLHPHVPLGATGISMGGLILGNYLARKGLTARTKLKACLIISVPWNVFEATRNTEENYFNLMLNKHLASNLRRTVERYHTSDVGPFKSIDFDMLLKSQTIREFDSHFTAKQFGYKNVDEYYRDATLDEKLHLIEVPTLCLNAADDPFQPLKAIPLKEISKTKNVATVITSRGGHIGFLEGVWPVKEEQYIGKFFSQFFAGMFTSSFDY</sequence>
<dbReference type="EMBL" id="LBMM01000409">
    <property type="protein sequence ID" value="KMQ98428.1"/>
    <property type="molecule type" value="Genomic_DNA"/>
</dbReference>
<organism evidence="6 7">
    <name type="scientific">Lasius niger</name>
    <name type="common">Black garden ant</name>
    <dbReference type="NCBI Taxonomy" id="67767"/>
    <lineage>
        <taxon>Eukaryota</taxon>
        <taxon>Metazoa</taxon>
        <taxon>Ecdysozoa</taxon>
        <taxon>Arthropoda</taxon>
        <taxon>Hexapoda</taxon>
        <taxon>Insecta</taxon>
        <taxon>Pterygota</taxon>
        <taxon>Neoptera</taxon>
        <taxon>Endopterygota</taxon>
        <taxon>Hymenoptera</taxon>
        <taxon>Apocrita</taxon>
        <taxon>Aculeata</taxon>
        <taxon>Formicoidea</taxon>
        <taxon>Formicidae</taxon>
        <taxon>Formicinae</taxon>
        <taxon>Lasius</taxon>
        <taxon>Lasius</taxon>
    </lineage>
</organism>
<evidence type="ECO:0000256" key="1">
    <source>
        <dbReference type="ARBA" id="ARBA00022614"/>
    </source>
</evidence>